<keyword evidence="10" id="KW-0407">Ion channel</keyword>
<keyword evidence="7" id="KW-0675">Receptor</keyword>
<evidence type="ECO:0000259" key="13">
    <source>
        <dbReference type="Pfam" id="PF00060"/>
    </source>
</evidence>
<keyword evidence="15" id="KW-1185">Reference proteome</keyword>
<dbReference type="Proteomes" id="UP000232323">
    <property type="component" value="Unassembled WGS sequence"/>
</dbReference>
<evidence type="ECO:0000256" key="8">
    <source>
        <dbReference type="ARBA" id="ARBA00023180"/>
    </source>
</evidence>
<feature type="compositionally biased region" description="Low complexity" evidence="11">
    <location>
        <begin position="92"/>
        <end position="106"/>
    </location>
</feature>
<evidence type="ECO:0000256" key="4">
    <source>
        <dbReference type="ARBA" id="ARBA00022989"/>
    </source>
</evidence>
<keyword evidence="5" id="KW-0406">Ion transport</keyword>
<evidence type="ECO:0000256" key="1">
    <source>
        <dbReference type="ARBA" id="ARBA00004141"/>
    </source>
</evidence>
<feature type="region of interest" description="Disordered" evidence="11">
    <location>
        <begin position="84"/>
        <end position="106"/>
    </location>
</feature>
<evidence type="ECO:0000256" key="10">
    <source>
        <dbReference type="ARBA" id="ARBA00023303"/>
    </source>
</evidence>
<feature type="region of interest" description="Disordered" evidence="11">
    <location>
        <begin position="1273"/>
        <end position="1303"/>
    </location>
</feature>
<keyword evidence="3 12" id="KW-0812">Transmembrane</keyword>
<proteinExistence type="predicted"/>
<evidence type="ECO:0000256" key="5">
    <source>
        <dbReference type="ARBA" id="ARBA00023065"/>
    </source>
</evidence>
<evidence type="ECO:0000256" key="2">
    <source>
        <dbReference type="ARBA" id="ARBA00022448"/>
    </source>
</evidence>
<organism evidence="14 15">
    <name type="scientific">Chlamydomonas eustigma</name>
    <dbReference type="NCBI Taxonomy" id="1157962"/>
    <lineage>
        <taxon>Eukaryota</taxon>
        <taxon>Viridiplantae</taxon>
        <taxon>Chlorophyta</taxon>
        <taxon>core chlorophytes</taxon>
        <taxon>Chlorophyceae</taxon>
        <taxon>CS clade</taxon>
        <taxon>Chlamydomonadales</taxon>
        <taxon>Chlamydomonadaceae</taxon>
        <taxon>Chlamydomonas</taxon>
    </lineage>
</organism>
<keyword evidence="2" id="KW-0813">Transport</keyword>
<keyword evidence="4 12" id="KW-1133">Transmembrane helix</keyword>
<sequence>MIYVVAVPAVVLSSGSATISNHNTRTLGTLGTLAGPVGLLLPPFEAAYHQVGAGCMVDHPKHAALVQLLKDIAILNVGDDHHDASRDPTTLQQYSHQQGSGSTGSTYSSTKILLLGDTSTFFTLYKVISAAGLKPFQLDRTSGQNLLLESHGTAVCTHGKQDQAGDVGDETLQTLQQPYGCHNDMGMLIEQQHGVSVSAGLAKGSSGKMRGHYSGHPPCNELHLQGNNEVNAETMERLERLVLSALRHADVVMTTTKHMLLPGFPVASFQAVIHYMELELDEAAGIVDVLPTASDAAAINNRRTTTSNNKCGSQNGGQMDNSAFTAAADIMCHKQHLVSSSRPTGSASVAVQPQQYFLRTVFPSAKTLLLMIGLEGSSQWPTPPSHDAAGPATDPATDPAAAASDPNVAPSRRANHDVLNHDGAISQNMMNQQGPAADTYSDDPDNRNVVISPANNSTTLPLKMTLLLPNPAAVMMRCPLIVTSRSDSSIRRYRGIYESLLALEQSGIKMMGTELIHDETTPAVVVTMKRDHDDVSNASSSTAAAGKVGKVLNEGPGTENARLSVTFQDADIGSKTCLPPSLESMEVEVIERWMEIADVVMTPSSCLFVHCVDVISTATNVRSGAAGPDYCDTSLAGQKLPLRLGIRTSERQAVRQATSQSQPKLLSAGALPNKHQEEAKATEVAALVMRDLNKRLHVLALSFSEVFIVIEAASEMMATSLSRQAASCLYTQAAELGIRVTAFLSRSGAQTQVQVRNICCASIRSFWTTYIQSPETLPIMTHRDDDAAVVVTARRNLVISRLMQVLNSGSLGRPSAHEAFLSALKPLNPFSASCLLSTGLSIRHIFKYLTAGGTTSSGTSVLVVPQQDQIEQALSLISDTASLQHSGISNAVLGGGGEVGEDYLNKAQLMSHTSQLQVDSHSLMTQLQVQNHNLMLIVQRLIPERCLRLLHKQLLSRNVCVEEDDCDDDDGGRGGRGGGGGDYSSKQPHDIVRIVDPPYAQIHDEKLLAARIPTVHDDMPWTTRAAAALEVVEPQSTVTMQEAACWLPQNNNADNNVLLTSRPDISKEQIEQNPSCFASRRAADSTTYPQRAAAAYKENDSRETEWDHHLRPATDDEKSYSIATVHKPKSFLYEEDPLPEYDESSLLIQDCDYVGQHHAADVATAQTHDPFRADFSDISIDGPSSHRGSHLLTQQALSRSHASASNPAKCKRLKRNYFSTTITDREKNVDWLLTEEPEFGKHPCHKIKCNEDALFSQHAATGGPEQGLGSYCRELMPPDQLGDQQEPSAKRMRSHQHTNPSSLQDEDQLLMDFSMDDYHLLHNQHDSNHNATWIHSAMHPHDEACGTSKHSMAASYAPFHFTNHNAGPSSAMQVQSDDAFGLLDVNVDPEDYDAPTGSHGVIHLYGNLVPPARIPKDQQPAYQLTSVGRVAPQHYLASLHNHSLPAREITQMKGADADLSFTHYALQKDRHGGGVAQARQPGVAAQPLSKPGLELSAPGASLLISTQHYFEHLNTSAREHSFVGGDATRDRASSDMFMSLEYFIVSLVLVPYLYCSSQSTHNLHKHVCTAPYVNLDFCTNDASQSTFTGFELQLFRQVASAISVNLGQWEAGNWSFFCILDYASLLDAVRDPSDDRFCDVVLAGVLESEINGTGLIMASAEFESGYLLMAYNAPSPSLWTFLQPLDTTMWLFMFLTPVATALALMLLEHFPWSAVLAYCCRSKRAAQRLTATTAHENDRSVGVVATGLNKTLLSDPVIEDVFEDYSNQQKHILAAEKRRINPSQLWNRYSQLQWSSMGLTVRGLFFLTPSTPGGRVVVLSTCFLSLIMVCMYTSAFTAQITISSLRQQITGISDVQDQPVGITQEYLAAQLGLQQPVLLQWQSQNDDKQMLDMLRHGEIAALVIDASFVRYYTAMDCHFVQVGGILLPNDVGFVFPSETSATTIIAFNNALSQLAENGALAQLQEQYLSVPNSCPPYVPGSTTSQQILLSNVGGIWIILASCIGLGSFWNLLSWWVSRTFFSSIDSGMVAAGYSASLQPGGMGRGMSSDGVGGGLMALHHPSRFEGQDPHLRSGYGLQRSPLGTPATLDEAMWLANQKLQEVDRSLSSLPHHFASGMDAKLSELRAGLAVIMTDHLRNSLGRGGT</sequence>
<dbReference type="EMBL" id="BEGY01000116">
    <property type="protein sequence ID" value="GAX84115.1"/>
    <property type="molecule type" value="Genomic_DNA"/>
</dbReference>
<keyword evidence="9" id="KW-1071">Ligand-gated ion channel</keyword>
<feature type="transmembrane region" description="Helical" evidence="12">
    <location>
        <begin position="1816"/>
        <end position="1838"/>
    </location>
</feature>
<protein>
    <recommendedName>
        <fullName evidence="13">Ionotropic glutamate receptor C-terminal domain-containing protein</fullName>
    </recommendedName>
</protein>
<dbReference type="GO" id="GO:0015276">
    <property type="term" value="F:ligand-gated monoatomic ion channel activity"/>
    <property type="evidence" value="ECO:0007669"/>
    <property type="project" value="InterPro"/>
</dbReference>
<dbReference type="GO" id="GO:0016020">
    <property type="term" value="C:membrane"/>
    <property type="evidence" value="ECO:0007669"/>
    <property type="project" value="UniProtKB-SubCell"/>
</dbReference>
<evidence type="ECO:0000313" key="15">
    <source>
        <dbReference type="Proteomes" id="UP000232323"/>
    </source>
</evidence>
<keyword evidence="6 12" id="KW-0472">Membrane</keyword>
<reference evidence="14 15" key="1">
    <citation type="submission" date="2017-08" db="EMBL/GenBank/DDBJ databases">
        <title>Acidophilic green algal genome provides insights into adaptation to an acidic environment.</title>
        <authorList>
            <person name="Hirooka S."/>
            <person name="Hirose Y."/>
            <person name="Kanesaki Y."/>
            <person name="Higuchi S."/>
            <person name="Fujiwara T."/>
            <person name="Onuma R."/>
            <person name="Era A."/>
            <person name="Ohbayashi R."/>
            <person name="Uzuka A."/>
            <person name="Nozaki H."/>
            <person name="Yoshikawa H."/>
            <person name="Miyagishima S.Y."/>
        </authorList>
    </citation>
    <scope>NUCLEOTIDE SEQUENCE [LARGE SCALE GENOMIC DNA]</scope>
    <source>
        <strain evidence="14 15">NIES-2499</strain>
    </source>
</reference>
<evidence type="ECO:0000256" key="3">
    <source>
        <dbReference type="ARBA" id="ARBA00022692"/>
    </source>
</evidence>
<dbReference type="InterPro" id="IPR015683">
    <property type="entry name" value="Ionotropic_Glu_rcpt"/>
</dbReference>
<dbReference type="SUPFAM" id="SSF53850">
    <property type="entry name" value="Periplasmic binding protein-like II"/>
    <property type="match status" value="1"/>
</dbReference>
<dbReference type="Pfam" id="PF00060">
    <property type="entry name" value="Lig_chan"/>
    <property type="match status" value="1"/>
</dbReference>
<evidence type="ECO:0000256" key="9">
    <source>
        <dbReference type="ARBA" id="ARBA00023286"/>
    </source>
</evidence>
<evidence type="ECO:0000256" key="6">
    <source>
        <dbReference type="ARBA" id="ARBA00023136"/>
    </source>
</evidence>
<dbReference type="InterPro" id="IPR001320">
    <property type="entry name" value="Iontro_rcpt_C"/>
</dbReference>
<feature type="compositionally biased region" description="Low complexity" evidence="11">
    <location>
        <begin position="387"/>
        <end position="406"/>
    </location>
</feature>
<dbReference type="OrthoDB" id="537665at2759"/>
<evidence type="ECO:0000256" key="12">
    <source>
        <dbReference type="SAM" id="Phobius"/>
    </source>
</evidence>
<dbReference type="PANTHER" id="PTHR18966">
    <property type="entry name" value="IONOTROPIC GLUTAMATE RECEPTOR"/>
    <property type="match status" value="1"/>
</dbReference>
<comment type="caution">
    <text evidence="14">The sequence shown here is derived from an EMBL/GenBank/DDBJ whole genome shotgun (WGS) entry which is preliminary data.</text>
</comment>
<evidence type="ECO:0000256" key="7">
    <source>
        <dbReference type="ARBA" id="ARBA00023170"/>
    </source>
</evidence>
<feature type="region of interest" description="Disordered" evidence="11">
    <location>
        <begin position="963"/>
        <end position="988"/>
    </location>
</feature>
<feature type="domain" description="Ionotropic glutamate receptor C-terminal" evidence="13">
    <location>
        <begin position="1789"/>
        <end position="2000"/>
    </location>
</feature>
<evidence type="ECO:0000256" key="11">
    <source>
        <dbReference type="SAM" id="MobiDB-lite"/>
    </source>
</evidence>
<feature type="region of interest" description="Disordered" evidence="11">
    <location>
        <begin position="380"/>
        <end position="414"/>
    </location>
</feature>
<feature type="transmembrane region" description="Helical" evidence="12">
    <location>
        <begin position="1995"/>
        <end position="2016"/>
    </location>
</feature>
<name>A0A250XLY2_9CHLO</name>
<gene>
    <name evidence="14" type="ORF">CEUSTIGMA_g11538.t1</name>
</gene>
<accession>A0A250XLY2</accession>
<keyword evidence="8" id="KW-0325">Glycoprotein</keyword>
<dbReference type="STRING" id="1157962.A0A250XLY2"/>
<comment type="subcellular location">
    <subcellularLocation>
        <location evidence="1">Membrane</location>
        <topology evidence="1">Multi-pass membrane protein</topology>
    </subcellularLocation>
</comment>
<dbReference type="Gene3D" id="1.10.287.70">
    <property type="match status" value="1"/>
</dbReference>
<evidence type="ECO:0000313" key="14">
    <source>
        <dbReference type="EMBL" id="GAX84115.1"/>
    </source>
</evidence>